<comment type="similarity">
    <text evidence="4">Belongs to the thiolase-like superfamily. Beta-ketoacyl-ACP synthases family.</text>
</comment>
<feature type="domain" description="PKS/mFAS DH" evidence="6">
    <location>
        <begin position="966"/>
        <end position="1267"/>
    </location>
</feature>
<dbReference type="Pfam" id="PF00109">
    <property type="entry name" value="ketoacyl-synt"/>
    <property type="match status" value="2"/>
</dbReference>
<dbReference type="RefSeq" id="WP_015350326.1">
    <property type="nucleotide sequence ID" value="NC_020126.1"/>
</dbReference>
<dbReference type="PROSITE" id="PS52004">
    <property type="entry name" value="KS3_2"/>
    <property type="match status" value="2"/>
</dbReference>
<evidence type="ECO:0000256" key="3">
    <source>
        <dbReference type="PROSITE-ProRule" id="PRU01363"/>
    </source>
</evidence>
<dbReference type="InterPro" id="IPR049552">
    <property type="entry name" value="PKS_DH_N"/>
</dbReference>
<dbReference type="SMART" id="SM00826">
    <property type="entry name" value="PKS_DH"/>
    <property type="match status" value="1"/>
</dbReference>
<dbReference type="HOGENOM" id="CLU_006644_0_0_7"/>
<dbReference type="eggNOG" id="COG3321">
    <property type="taxonomic scope" value="Bacteria"/>
</dbReference>
<dbReference type="PATRIC" id="fig|1278073.3.peg.4853"/>
<feature type="domain" description="Ketosynthase family 3 (KS3)" evidence="5">
    <location>
        <begin position="12"/>
        <end position="474"/>
    </location>
</feature>
<dbReference type="InterPro" id="IPR020841">
    <property type="entry name" value="PKS_Beta-ketoAc_synthase_dom"/>
</dbReference>
<feature type="domain" description="Ketosynthase family 3 (KS3)" evidence="5">
    <location>
        <begin position="493"/>
        <end position="951"/>
    </location>
</feature>
<dbReference type="PANTHER" id="PTHR43775:SF37">
    <property type="entry name" value="SI:DKEY-61P9.11"/>
    <property type="match status" value="1"/>
</dbReference>
<keyword evidence="2" id="KW-0597">Phosphoprotein</keyword>
<dbReference type="OrthoDB" id="9808669at2"/>
<dbReference type="EMBL" id="CP004025">
    <property type="protein sequence ID" value="AGC46070.1"/>
    <property type="molecule type" value="Genomic_DNA"/>
</dbReference>
<feature type="region of interest" description="N-terminal hotdog fold" evidence="3">
    <location>
        <begin position="966"/>
        <end position="1099"/>
    </location>
</feature>
<dbReference type="Pfam" id="PF21089">
    <property type="entry name" value="PKS_DH_N"/>
    <property type="match status" value="1"/>
</dbReference>
<feature type="active site" description="Proton acceptor; for dehydratase activity" evidence="3">
    <location>
        <position position="997"/>
    </location>
</feature>
<dbReference type="InterPro" id="IPR014031">
    <property type="entry name" value="Ketoacyl_synth_C"/>
</dbReference>
<dbReference type="Gene3D" id="3.40.47.10">
    <property type="match status" value="2"/>
</dbReference>
<dbReference type="InterPro" id="IPR016039">
    <property type="entry name" value="Thiolase-like"/>
</dbReference>
<dbReference type="PANTHER" id="PTHR43775">
    <property type="entry name" value="FATTY ACID SYNTHASE"/>
    <property type="match status" value="1"/>
</dbReference>
<dbReference type="InterPro" id="IPR042104">
    <property type="entry name" value="PKS_dehydratase_sf"/>
</dbReference>
<dbReference type="PROSITE" id="PS52019">
    <property type="entry name" value="PKS_MFAS_DH"/>
    <property type="match status" value="1"/>
</dbReference>
<dbReference type="Gene3D" id="3.10.129.110">
    <property type="entry name" value="Polyketide synthase dehydratase"/>
    <property type="match status" value="1"/>
</dbReference>
<dbReference type="GO" id="GO:0006633">
    <property type="term" value="P:fatty acid biosynthetic process"/>
    <property type="evidence" value="ECO:0007669"/>
    <property type="project" value="TreeGrafter"/>
</dbReference>
<feature type="active site" description="Proton donor; for dehydratase activity" evidence="3">
    <location>
        <position position="1183"/>
    </location>
</feature>
<dbReference type="CDD" id="cd00833">
    <property type="entry name" value="PKS"/>
    <property type="match status" value="2"/>
</dbReference>
<evidence type="ECO:0000259" key="6">
    <source>
        <dbReference type="PROSITE" id="PS52019"/>
    </source>
</evidence>
<evidence type="ECO:0000313" key="7">
    <source>
        <dbReference type="EMBL" id="AGC46070.1"/>
    </source>
</evidence>
<name>L7UDZ2_MYXSD</name>
<keyword evidence="8" id="KW-1185">Reference proteome</keyword>
<evidence type="ECO:0000256" key="4">
    <source>
        <dbReference type="RuleBase" id="RU003694"/>
    </source>
</evidence>
<accession>L7UDZ2</accession>
<dbReference type="InterPro" id="IPR049900">
    <property type="entry name" value="PKS_mFAS_DH"/>
</dbReference>
<feature type="region of interest" description="C-terminal hotdog fold" evidence="3">
    <location>
        <begin position="1117"/>
        <end position="1267"/>
    </location>
</feature>
<dbReference type="SUPFAM" id="SSF53901">
    <property type="entry name" value="Thiolase-like"/>
    <property type="match status" value="3"/>
</dbReference>
<dbReference type="InterPro" id="IPR050091">
    <property type="entry name" value="PKS_NRPS_Biosynth_Enz"/>
</dbReference>
<evidence type="ECO:0000313" key="8">
    <source>
        <dbReference type="Proteomes" id="UP000011131"/>
    </source>
</evidence>
<dbReference type="SMART" id="SM00825">
    <property type="entry name" value="PKS_KS"/>
    <property type="match status" value="2"/>
</dbReference>
<dbReference type="Proteomes" id="UP000011131">
    <property type="component" value="Chromosome"/>
</dbReference>
<proteinExistence type="inferred from homology"/>
<evidence type="ECO:0000259" key="5">
    <source>
        <dbReference type="PROSITE" id="PS52004"/>
    </source>
</evidence>
<evidence type="ECO:0000256" key="1">
    <source>
        <dbReference type="ARBA" id="ARBA00022450"/>
    </source>
</evidence>
<dbReference type="Pfam" id="PF02801">
    <property type="entry name" value="Ketoacyl-synt_C"/>
    <property type="match status" value="2"/>
</dbReference>
<keyword evidence="4" id="KW-0808">Transferase</keyword>
<reference evidence="7 8" key="1">
    <citation type="journal article" date="2013" name="Genome Announc.">
        <title>Complete genome sequence of Myxococcus stipitatus strain DSM 14675, a fruiting myxobacterium.</title>
        <authorList>
            <person name="Huntley S."/>
            <person name="Kneip S."/>
            <person name="Treuner-Lange A."/>
            <person name="Sogaard-Andersen L."/>
        </authorList>
    </citation>
    <scope>NUCLEOTIDE SEQUENCE [LARGE SCALE GENOMIC DNA]</scope>
    <source>
        <strain evidence="8">DSM 14675 / JCM 12634 / Mx s8</strain>
    </source>
</reference>
<dbReference type="InterPro" id="IPR020807">
    <property type="entry name" value="PKS_DH"/>
</dbReference>
<dbReference type="GO" id="GO:0004312">
    <property type="term" value="F:fatty acid synthase activity"/>
    <property type="evidence" value="ECO:0007669"/>
    <property type="project" value="TreeGrafter"/>
</dbReference>
<organism evidence="7 8">
    <name type="scientific">Myxococcus stipitatus (strain DSM 14675 / JCM 12634 / Mx s8)</name>
    <dbReference type="NCBI Taxonomy" id="1278073"/>
    <lineage>
        <taxon>Bacteria</taxon>
        <taxon>Pseudomonadati</taxon>
        <taxon>Myxococcota</taxon>
        <taxon>Myxococcia</taxon>
        <taxon>Myxococcales</taxon>
        <taxon>Cystobacterineae</taxon>
        <taxon>Myxococcaceae</taxon>
        <taxon>Myxococcus</taxon>
    </lineage>
</organism>
<dbReference type="InterPro" id="IPR014030">
    <property type="entry name" value="Ketoacyl_synth_N"/>
</dbReference>
<sequence>MTTETQSATRTSTPIAIIGASCLVAGAETPEQLWRYITEGTPRFAQVPSSRFRWESFYSKDSSDTEKGEVWRASFFNELELPWREYKVGPKMLDELHRCELYTVEAIRRALADARLLERPFPRERTAVIMGGSEMGYDPRVIHPFLWHRPKLTAAVEAAVEGSGLPEEARRRILEAAERAFHEVCHREFTRGNVSGMSLSLGRACSLFDLKGPHFVVNSACSSVLSALECAVNGLTLGDYDVALVGGTSPYLTPAPFVTFERMRLLTRDAQPRPFDADADGTLLGEGTGFFVLRRLEDALKQGDSILGVIRGISGANDGRRGALISPPLDAQVRAAQRAYELAGYSPETVQYLECHANGVEFLEASEITAMQKVFASHAPRSLTIGSTKNMVGYLLSASTMPGLVRTLMALKHQTLPAQGHVRQPREELRAQGSPFQLLAEPAQWKAPADGTPRRAGVNSLAMGGQAYHLTLEEFVPEYHARLVATLGPAPKREPVAVVSYGVLAPGAMDSDTFYENVLAKKNHIVRVPKDRFDIDRYLGPEGEMGKIYCPLGGFIEGFQFDEKSFLIPPTLAAQLDRSHLFALTAAAEALRKTTAPQKAPLRTSVFMADMPGRLRERQVELRISYVEMDTLFRRVLQEHGLAPETADQVARAAEGNFKARMAPMTPYTHAGYAGSSEATLIAHVYGFKGATGIFESTCASSLAAIESGVENLQLGLSDVVLAGGAFSDLEPDLYAINCTFRGVSGSGSRPFDADASGFIPGEGAGVVVLKRLKDAERDGDTILGVIKGVGSSSDGKGKSLLAPNPVGQELAVRRAMERADVAPTSIQYIECHGTATPVGDFTEISTYSQVMRGLAPRSVGIGSVKSMIGHLHSAAGVINLIKVLKSLEHRVLPPQINFERPNPDLAWDTLPFEVITEAKPWAAPAGGGPRRAGLSAFGMGGTNYHVVVEEYVRRGDDAALTPASFPMVGAVVERTEDTLTAVRELSLETDRYLREHRVNDVAVLPGTFGVELMAEVAQLLRPGLEVTGLEGVRFHQAAKVWEGRTTRLVITARAGKADAAGRVSIALQVEMELRPRADLPPVRRKLHTGAVILEARRGVHEQEAMRVDSATAALCSTEGRQDFRSLYNRGEGVHLGPRMQGCRHLRVLSPTQQAGWVMQEQLEDLFSFTSSPRFLVGPMALDAITHAAGMTAYYSLESLVLPEGVDRMRLHAPLPVGEEIAVHSTYLGAQDGIARVRAVAFHPRTRQVFVELDGLRLSVLGHLGPVLKHIIDGRLNGMQGRA</sequence>
<dbReference type="STRING" id="1278073.MYSTI_04780"/>
<dbReference type="KEGG" id="msd:MYSTI_04780"/>
<keyword evidence="1" id="KW-0596">Phosphopantetheine</keyword>
<gene>
    <name evidence="7" type="ordered locus">MYSTI_04780</name>
</gene>
<evidence type="ECO:0000256" key="2">
    <source>
        <dbReference type="ARBA" id="ARBA00022553"/>
    </source>
</evidence>
<protein>
    <submittedName>
        <fullName evidence="7">Polyketide synthase</fullName>
    </submittedName>
</protein>